<accession>X1LTW0</accession>
<dbReference type="InterPro" id="IPR036412">
    <property type="entry name" value="HAD-like_sf"/>
</dbReference>
<organism evidence="1">
    <name type="scientific">marine sediment metagenome</name>
    <dbReference type="NCBI Taxonomy" id="412755"/>
    <lineage>
        <taxon>unclassified sequences</taxon>
        <taxon>metagenomes</taxon>
        <taxon>ecological metagenomes</taxon>
    </lineage>
</organism>
<sequence length="47" mass="5341">MNFKKCRVLSFDCYGTLIDWESGILAALRPVLSTHTIDLSNDQILEL</sequence>
<protein>
    <recommendedName>
        <fullName evidence="2">Haloacid dehalogenase, type II</fullName>
    </recommendedName>
</protein>
<dbReference type="EMBL" id="BARV01000375">
    <property type="protein sequence ID" value="GAH97548.1"/>
    <property type="molecule type" value="Genomic_DNA"/>
</dbReference>
<evidence type="ECO:0008006" key="2">
    <source>
        <dbReference type="Google" id="ProtNLM"/>
    </source>
</evidence>
<name>X1LTW0_9ZZZZ</name>
<reference evidence="1" key="1">
    <citation type="journal article" date="2014" name="Front. Microbiol.">
        <title>High frequency of phylogenetically diverse reductive dehalogenase-homologous genes in deep subseafloor sedimentary metagenomes.</title>
        <authorList>
            <person name="Kawai M."/>
            <person name="Futagami T."/>
            <person name="Toyoda A."/>
            <person name="Takaki Y."/>
            <person name="Nishi S."/>
            <person name="Hori S."/>
            <person name="Arai W."/>
            <person name="Tsubouchi T."/>
            <person name="Morono Y."/>
            <person name="Uchiyama I."/>
            <person name="Ito T."/>
            <person name="Fujiyama A."/>
            <person name="Inagaki F."/>
            <person name="Takami H."/>
        </authorList>
    </citation>
    <scope>NUCLEOTIDE SEQUENCE</scope>
    <source>
        <strain evidence="1">Expedition CK06-06</strain>
    </source>
</reference>
<dbReference type="AlphaFoldDB" id="X1LTW0"/>
<gene>
    <name evidence="1" type="ORF">S06H3_01486</name>
</gene>
<proteinExistence type="predicted"/>
<dbReference type="Gene3D" id="1.10.150.750">
    <property type="match status" value="1"/>
</dbReference>
<dbReference type="Gene3D" id="3.40.50.1000">
    <property type="entry name" value="HAD superfamily/HAD-like"/>
    <property type="match status" value="1"/>
</dbReference>
<dbReference type="SUPFAM" id="SSF56784">
    <property type="entry name" value="HAD-like"/>
    <property type="match status" value="1"/>
</dbReference>
<evidence type="ECO:0000313" key="1">
    <source>
        <dbReference type="EMBL" id="GAH97548.1"/>
    </source>
</evidence>
<feature type="non-terminal residue" evidence="1">
    <location>
        <position position="47"/>
    </location>
</feature>
<dbReference type="InterPro" id="IPR023214">
    <property type="entry name" value="HAD_sf"/>
</dbReference>
<comment type="caution">
    <text evidence="1">The sequence shown here is derived from an EMBL/GenBank/DDBJ whole genome shotgun (WGS) entry which is preliminary data.</text>
</comment>